<keyword evidence="2" id="KW-0812">Transmembrane</keyword>
<dbReference type="InterPro" id="IPR012495">
    <property type="entry name" value="TadE-like_dom"/>
</dbReference>
<dbReference type="EMBL" id="LQQC01000007">
    <property type="protein sequence ID" value="KXZ59050.1"/>
    <property type="molecule type" value="Genomic_DNA"/>
</dbReference>
<keyword evidence="2" id="KW-1133">Transmembrane helix</keyword>
<dbReference type="Pfam" id="PF07811">
    <property type="entry name" value="TadE"/>
    <property type="match status" value="1"/>
</dbReference>
<name>A0A150HBM9_9MICO</name>
<keyword evidence="5" id="KW-1185">Reference proteome</keyword>
<reference evidence="4 5" key="1">
    <citation type="submission" date="2016-01" db="EMBL/GenBank/DDBJ databases">
        <title>Use of Whole Genome Sequencing to ascertain that Brevibacterium massiliense (Roux, Raoult 2009) is a later heterotypic synonym of Brevibacterium ravenspurgense (Mages 2008).</title>
        <authorList>
            <person name="Bernier A.-M."/>
            <person name="Burdz T."/>
            <person name="Huynh C."/>
            <person name="Pachecho A.L."/>
            <person name="Wiebe D."/>
            <person name="Bonner C."/>
            <person name="Bernard K."/>
        </authorList>
    </citation>
    <scope>NUCLEOTIDE SEQUENCE [LARGE SCALE GENOMIC DNA]</scope>
    <source>
        <strain evidence="4 5">CCUG56047</strain>
    </source>
</reference>
<dbReference type="InterPro" id="IPR049790">
    <property type="entry name" value="Rv3655c/TadE"/>
</dbReference>
<dbReference type="NCBIfam" id="NF041390">
    <property type="entry name" value="TadE_Rv3655c"/>
    <property type="match status" value="1"/>
</dbReference>
<dbReference type="PATRIC" id="fig|479117.4.peg.605"/>
<sequence length="148" mass="15543">MAVPTSMFRPGSHTRDAARMSNALCRKRTAGKDCGAVTAEFAMIMPAIVLVILMVIGVGTLGLAQLRTYEAARAGAREAARGEPTAEVRRSAESKAGPGSAVTIGKDGEYTVVTVTVPTPKTMRKLIPRVQAVQRARTESSAQSGDAQ</sequence>
<evidence type="ECO:0000313" key="4">
    <source>
        <dbReference type="EMBL" id="KXZ59050.1"/>
    </source>
</evidence>
<evidence type="ECO:0000256" key="1">
    <source>
        <dbReference type="SAM" id="MobiDB-lite"/>
    </source>
</evidence>
<evidence type="ECO:0000259" key="3">
    <source>
        <dbReference type="Pfam" id="PF07811"/>
    </source>
</evidence>
<keyword evidence="2" id="KW-0472">Membrane</keyword>
<proteinExistence type="predicted"/>
<organism evidence="4 5">
    <name type="scientific">Brevibacterium ravenspurgense</name>
    <dbReference type="NCBI Taxonomy" id="479117"/>
    <lineage>
        <taxon>Bacteria</taxon>
        <taxon>Bacillati</taxon>
        <taxon>Actinomycetota</taxon>
        <taxon>Actinomycetes</taxon>
        <taxon>Micrococcales</taxon>
        <taxon>Brevibacteriaceae</taxon>
        <taxon>Brevibacterium</taxon>
    </lineage>
</organism>
<comment type="caution">
    <text evidence="4">The sequence shown here is derived from an EMBL/GenBank/DDBJ whole genome shotgun (WGS) entry which is preliminary data.</text>
</comment>
<feature type="region of interest" description="Disordered" evidence="1">
    <location>
        <begin position="75"/>
        <end position="104"/>
    </location>
</feature>
<feature type="transmembrane region" description="Helical" evidence="2">
    <location>
        <begin position="41"/>
        <end position="64"/>
    </location>
</feature>
<feature type="compositionally biased region" description="Basic and acidic residues" evidence="1">
    <location>
        <begin position="75"/>
        <end position="93"/>
    </location>
</feature>
<dbReference type="Proteomes" id="UP000243589">
    <property type="component" value="Unassembled WGS sequence"/>
</dbReference>
<evidence type="ECO:0000256" key="2">
    <source>
        <dbReference type="SAM" id="Phobius"/>
    </source>
</evidence>
<dbReference type="AlphaFoldDB" id="A0A150HBM9"/>
<protein>
    <submittedName>
        <fullName evidence="4">TadE-like protein</fullName>
    </submittedName>
</protein>
<accession>A0A150HBM9</accession>
<evidence type="ECO:0000313" key="5">
    <source>
        <dbReference type="Proteomes" id="UP000243589"/>
    </source>
</evidence>
<feature type="domain" description="TadE-like" evidence="3">
    <location>
        <begin position="35"/>
        <end position="77"/>
    </location>
</feature>
<gene>
    <name evidence="4" type="ORF">Bravens_00603</name>
</gene>